<dbReference type="RefSeq" id="WP_101253335.1">
    <property type="nucleotide sequence ID" value="NZ_PIUM01000043.1"/>
</dbReference>
<name>A0A2N3PN26_9PROT</name>
<gene>
    <name evidence="2" type="ORF">CWS72_24745</name>
</gene>
<proteinExistence type="predicted"/>
<dbReference type="Proteomes" id="UP000233293">
    <property type="component" value="Unassembled WGS sequence"/>
</dbReference>
<sequence length="440" mass="48510">MADGTPESKPERPAGSRLIGLTQHPQRLALAGEVHARPFEMLEAPVRASHLALLGPSAANELRHLGQLLEAHGAEPPGDSAIYFSRDLGGIRLRWERHSEFSTYTFLRFDAASTPFSETAIDLVPADWLERMPGQLLTAIHVAVLRDQMDDMTPIFGGNPLIGSRVQGGSAELWTDFRLHADGFGRMLVRDNGLTPGQTGRLVQRLTEIETYRMMALLSFPLARQTSAEIARVDRDLAGIVTQLADPAIQQNDRELLERLTRMAAEAEQLDAASGFRLSAARAYNAIVQSRIAELREERIAGSQIVEEFMERRLDPAMKTCESAAERLQLLARRVSRVGGLLRTRVDIALEEKNRDLLKSMNRRAKLQLRLQQTVEGLSVVAISYYLLGLLGYVSKGLKAAGLPMDSDIAGLVGLPVMAGMAWLGIHRLRRAIGDGSEKE</sequence>
<dbReference type="OrthoDB" id="9767470at2"/>
<dbReference type="InterPro" id="IPR021830">
    <property type="entry name" value="DUF3422"/>
</dbReference>
<dbReference type="AlphaFoldDB" id="A0A2N3PN26"/>
<evidence type="ECO:0000313" key="3">
    <source>
        <dbReference type="Proteomes" id="UP000233293"/>
    </source>
</evidence>
<feature type="transmembrane region" description="Helical" evidence="1">
    <location>
        <begin position="374"/>
        <end position="394"/>
    </location>
</feature>
<dbReference type="EMBL" id="PIUM01000043">
    <property type="protein sequence ID" value="PKU21803.1"/>
    <property type="molecule type" value="Genomic_DNA"/>
</dbReference>
<keyword evidence="1" id="KW-1133">Transmembrane helix</keyword>
<reference evidence="3" key="1">
    <citation type="submission" date="2017-12" db="EMBL/GenBank/DDBJ databases">
        <title>Draft genome sequence of Telmatospirillum siberiense 26-4b1T, an acidotolerant peatland alphaproteobacterium potentially involved in sulfur cycling.</title>
        <authorList>
            <person name="Hausmann B."/>
            <person name="Pjevac P."/>
            <person name="Schreck K."/>
            <person name="Herbold C.W."/>
            <person name="Daims H."/>
            <person name="Wagner M."/>
            <person name="Pester M."/>
            <person name="Loy A."/>
        </authorList>
    </citation>
    <scope>NUCLEOTIDE SEQUENCE [LARGE SCALE GENOMIC DNA]</scope>
    <source>
        <strain evidence="3">26-4b1</strain>
    </source>
</reference>
<accession>A0A2N3PN26</accession>
<organism evidence="2 3">
    <name type="scientific">Telmatospirillum siberiense</name>
    <dbReference type="NCBI Taxonomy" id="382514"/>
    <lineage>
        <taxon>Bacteria</taxon>
        <taxon>Pseudomonadati</taxon>
        <taxon>Pseudomonadota</taxon>
        <taxon>Alphaproteobacteria</taxon>
        <taxon>Rhodospirillales</taxon>
        <taxon>Rhodospirillaceae</taxon>
        <taxon>Telmatospirillum</taxon>
    </lineage>
</organism>
<keyword evidence="1" id="KW-0812">Transmembrane</keyword>
<feature type="transmembrane region" description="Helical" evidence="1">
    <location>
        <begin position="409"/>
        <end position="426"/>
    </location>
</feature>
<evidence type="ECO:0000313" key="2">
    <source>
        <dbReference type="EMBL" id="PKU21803.1"/>
    </source>
</evidence>
<comment type="caution">
    <text evidence="2">The sequence shown here is derived from an EMBL/GenBank/DDBJ whole genome shotgun (WGS) entry which is preliminary data.</text>
</comment>
<keyword evidence="1" id="KW-0472">Membrane</keyword>
<evidence type="ECO:0000256" key="1">
    <source>
        <dbReference type="SAM" id="Phobius"/>
    </source>
</evidence>
<protein>
    <submittedName>
        <fullName evidence="2">DUF3422 domain-containing protein</fullName>
    </submittedName>
</protein>
<dbReference type="Pfam" id="PF11902">
    <property type="entry name" value="DUF3422"/>
    <property type="match status" value="1"/>
</dbReference>
<keyword evidence="3" id="KW-1185">Reference proteome</keyword>